<reference evidence="2 3" key="1">
    <citation type="submission" date="2015-06" db="EMBL/GenBank/DDBJ databases">
        <authorList>
            <person name="Ju K.-S."/>
            <person name="Doroghazi J.R."/>
            <person name="Metcalf W.W."/>
        </authorList>
    </citation>
    <scope>NUCLEOTIDE SEQUENCE [LARGE SCALE GENOMIC DNA]</scope>
    <source>
        <strain evidence="2 3">NRRL 3414</strain>
    </source>
</reference>
<dbReference type="SUPFAM" id="SSF47413">
    <property type="entry name" value="lambda repressor-like DNA-binding domains"/>
    <property type="match status" value="1"/>
</dbReference>
<evidence type="ECO:0000313" key="2">
    <source>
        <dbReference type="EMBL" id="KMS69079.1"/>
    </source>
</evidence>
<dbReference type="Pfam" id="PF19054">
    <property type="entry name" value="DUF5753"/>
    <property type="match status" value="1"/>
</dbReference>
<dbReference type="InterPro" id="IPR010982">
    <property type="entry name" value="Lambda_DNA-bd_dom_sf"/>
</dbReference>
<gene>
    <name evidence="2" type="ORF">ACM01_36360</name>
</gene>
<name>A0A0J7YZV2_STRVR</name>
<dbReference type="PROSITE" id="PS50943">
    <property type="entry name" value="HTH_CROC1"/>
    <property type="match status" value="1"/>
</dbReference>
<dbReference type="InterPro" id="IPR043917">
    <property type="entry name" value="DUF5753"/>
</dbReference>
<protein>
    <submittedName>
        <fullName evidence="2">XRE family transcriptional regulator</fullName>
    </submittedName>
</protein>
<dbReference type="InterPro" id="IPR001387">
    <property type="entry name" value="Cro/C1-type_HTH"/>
</dbReference>
<organism evidence="2 3">
    <name type="scientific">Streptomyces viridochromogenes</name>
    <dbReference type="NCBI Taxonomy" id="1938"/>
    <lineage>
        <taxon>Bacteria</taxon>
        <taxon>Bacillati</taxon>
        <taxon>Actinomycetota</taxon>
        <taxon>Actinomycetes</taxon>
        <taxon>Kitasatosporales</taxon>
        <taxon>Streptomycetaceae</taxon>
        <taxon>Streptomyces</taxon>
    </lineage>
</organism>
<evidence type="ECO:0000313" key="3">
    <source>
        <dbReference type="Proteomes" id="UP000037432"/>
    </source>
</evidence>
<dbReference type="GO" id="GO:0003677">
    <property type="term" value="F:DNA binding"/>
    <property type="evidence" value="ECO:0007669"/>
    <property type="project" value="InterPro"/>
</dbReference>
<accession>A0A0J7YZV2</accession>
<dbReference type="PATRIC" id="fig|1938.3.peg.7529"/>
<dbReference type="RefSeq" id="WP_048585694.1">
    <property type="nucleotide sequence ID" value="NZ_LFNT01000065.1"/>
</dbReference>
<dbReference type="SMART" id="SM00530">
    <property type="entry name" value="HTH_XRE"/>
    <property type="match status" value="1"/>
</dbReference>
<dbReference type="OrthoDB" id="4303152at2"/>
<proteinExistence type="predicted"/>
<dbReference type="CDD" id="cd00093">
    <property type="entry name" value="HTH_XRE"/>
    <property type="match status" value="1"/>
</dbReference>
<dbReference type="Pfam" id="PF13560">
    <property type="entry name" value="HTH_31"/>
    <property type="match status" value="1"/>
</dbReference>
<comment type="caution">
    <text evidence="2">The sequence shown here is derived from an EMBL/GenBank/DDBJ whole genome shotgun (WGS) entry which is preliminary data.</text>
</comment>
<sequence length="289" mass="31638">MPAEGRPTVRSRRLGAALKRYRQAAKFDQPQAAEALGVHPTRISRIESGHVKTRIAEIRVLLSAYGIDDAQVRVKLEDLAKQSKHRGWWLEHAEHLRADYLDHIALEDDATHIRVWAQALVPGLLQTPAYAESVITASPIYVAPERVGQTVKVREVRQAKIEEGGAAFTAIIWEPVIIHPLVRAEIHREQLARILEVGSRQNVTVQVLPLSAGALAGETSAFASFSFGAGPIVEAVTLENLRGTSILESPEDLAAYTLAFDHLRSAALAPDASAQLIQRALQRSKDDAS</sequence>
<feature type="domain" description="HTH cro/C1-type" evidence="1">
    <location>
        <begin position="18"/>
        <end position="72"/>
    </location>
</feature>
<dbReference type="Proteomes" id="UP000037432">
    <property type="component" value="Unassembled WGS sequence"/>
</dbReference>
<dbReference type="EMBL" id="LFNT01000065">
    <property type="protein sequence ID" value="KMS69079.1"/>
    <property type="molecule type" value="Genomic_DNA"/>
</dbReference>
<dbReference type="AlphaFoldDB" id="A0A0J7YZV2"/>
<dbReference type="Gene3D" id="1.10.260.40">
    <property type="entry name" value="lambda repressor-like DNA-binding domains"/>
    <property type="match status" value="1"/>
</dbReference>
<evidence type="ECO:0000259" key="1">
    <source>
        <dbReference type="PROSITE" id="PS50943"/>
    </source>
</evidence>